<proteinExistence type="predicted"/>
<dbReference type="KEGG" id="uru:DSM104443_01207"/>
<dbReference type="EMBL" id="CP053069">
    <property type="protein sequence ID" value="QJR10153.1"/>
    <property type="molecule type" value="Genomic_DNA"/>
</dbReference>
<sequence length="547" mass="57062">MPTLAHRGMAMACGALLFAAATAFAQVPTRISGTLTGSDAFETDVITFSCDGADPCVGNFALRAKFVECNNAITFADVITITGLSLAAPGPISGTARFANASFEVDGHNGVCTTSPPTGDVIFTFTGTWNGTTATVTFNTGNVDSPIFSGTLKVEGAPPFALKVTASIGTTATVRADITYRAQDVGSAGSVYVFAVAPITQVLPSLLKDAGPAMPPLAYAKTRDGKETTVACVLAQLNGAGQLQQVSASSLQAFVTGVLGSAGQSIAVVNGVATAQIGGATFYVGYGANPQSMISGGVNRNVVTVPAALECKPSPPQTGWWWNSTEGGRGYSIEVQGNHIFYAAYLYDAQGNAQWYVAAGNTSIDGSLFTGDLLKFAGGQTLGGAFRAPGAAQPSGAITLAFSEATKGTMVWPGGTVSIERFAFTPAGLNVQPRINQPEGGWWWNPQESGRGFFMEWQGDSVDIAGYMYDDVGNPVWYLSLFPTPDILNYTANWLLFGNGQTLTGPYKPAMPINSNVAPLSIQFTSSTTATMTLPNGRSTQLVRYRF</sequence>
<dbReference type="Proteomes" id="UP000501534">
    <property type="component" value="Chromosome"/>
</dbReference>
<name>A0A6M4GUZ3_9PROT</name>
<protein>
    <submittedName>
        <fullName evidence="2">Uncharacterized protein</fullName>
    </submittedName>
</protein>
<evidence type="ECO:0000313" key="2">
    <source>
        <dbReference type="EMBL" id="QJR10153.1"/>
    </source>
</evidence>
<evidence type="ECO:0000256" key="1">
    <source>
        <dbReference type="SAM" id="SignalP"/>
    </source>
</evidence>
<organism evidence="2 3">
    <name type="scientific">Usitatibacter rugosus</name>
    <dbReference type="NCBI Taxonomy" id="2732067"/>
    <lineage>
        <taxon>Bacteria</taxon>
        <taxon>Pseudomonadati</taxon>
        <taxon>Pseudomonadota</taxon>
        <taxon>Betaproteobacteria</taxon>
        <taxon>Nitrosomonadales</taxon>
        <taxon>Usitatibacteraceae</taxon>
        <taxon>Usitatibacter</taxon>
    </lineage>
</organism>
<keyword evidence="1" id="KW-0732">Signal</keyword>
<evidence type="ECO:0000313" key="3">
    <source>
        <dbReference type="Proteomes" id="UP000501534"/>
    </source>
</evidence>
<accession>A0A6M4GUZ3</accession>
<reference evidence="2 3" key="1">
    <citation type="submission" date="2020-04" db="EMBL/GenBank/DDBJ databases">
        <title>Usitatibacter rugosus gen. nov., sp. nov. and Usitatibacter palustris sp. nov., novel members of Usitatibacteraceae fam. nov. within the order Nitrosomonadales isolated from soil.</title>
        <authorList>
            <person name="Huber K.J."/>
            <person name="Neumann-Schaal M."/>
            <person name="Geppert A."/>
            <person name="Luckner M."/>
            <person name="Wanner G."/>
            <person name="Overmann J."/>
        </authorList>
    </citation>
    <scope>NUCLEOTIDE SEQUENCE [LARGE SCALE GENOMIC DNA]</scope>
    <source>
        <strain evidence="2 3">0125_3</strain>
    </source>
</reference>
<keyword evidence="3" id="KW-1185">Reference proteome</keyword>
<feature type="signal peptide" evidence="1">
    <location>
        <begin position="1"/>
        <end position="25"/>
    </location>
</feature>
<feature type="chain" id="PRO_5026653326" evidence="1">
    <location>
        <begin position="26"/>
        <end position="547"/>
    </location>
</feature>
<gene>
    <name evidence="2" type="ORF">DSM104443_01207</name>
</gene>
<dbReference type="RefSeq" id="WP_171090460.1">
    <property type="nucleotide sequence ID" value="NZ_CP053069.1"/>
</dbReference>
<dbReference type="AlphaFoldDB" id="A0A6M4GUZ3"/>